<name>A0AC58TY85_TOBAC</name>
<keyword evidence="1" id="KW-1185">Reference proteome</keyword>
<reference evidence="2" key="2">
    <citation type="submission" date="2025-08" db="UniProtKB">
        <authorList>
            <consortium name="RefSeq"/>
        </authorList>
    </citation>
    <scope>IDENTIFICATION</scope>
    <source>
        <tissue evidence="2">Leaf</tissue>
    </source>
</reference>
<organism evidence="1 2">
    <name type="scientific">Nicotiana tabacum</name>
    <name type="common">Common tobacco</name>
    <dbReference type="NCBI Taxonomy" id="4097"/>
    <lineage>
        <taxon>Eukaryota</taxon>
        <taxon>Viridiplantae</taxon>
        <taxon>Streptophyta</taxon>
        <taxon>Embryophyta</taxon>
        <taxon>Tracheophyta</taxon>
        <taxon>Spermatophyta</taxon>
        <taxon>Magnoliopsida</taxon>
        <taxon>eudicotyledons</taxon>
        <taxon>Gunneridae</taxon>
        <taxon>Pentapetalae</taxon>
        <taxon>asterids</taxon>
        <taxon>lamiids</taxon>
        <taxon>Solanales</taxon>
        <taxon>Solanaceae</taxon>
        <taxon>Nicotianoideae</taxon>
        <taxon>Nicotianeae</taxon>
        <taxon>Nicotiana</taxon>
    </lineage>
</organism>
<protein>
    <submittedName>
        <fullName evidence="2">Uncharacterized protein LOC107829477</fullName>
    </submittedName>
</protein>
<accession>A0AC58TY85</accession>
<reference evidence="1" key="1">
    <citation type="journal article" date="2014" name="Nat. Commun.">
        <title>The tobacco genome sequence and its comparison with those of tomato and potato.</title>
        <authorList>
            <person name="Sierro N."/>
            <person name="Battey J.N."/>
            <person name="Ouadi S."/>
            <person name="Bakaher N."/>
            <person name="Bovet L."/>
            <person name="Willig A."/>
            <person name="Goepfert S."/>
            <person name="Peitsch M.C."/>
            <person name="Ivanov N.V."/>
        </authorList>
    </citation>
    <scope>NUCLEOTIDE SEQUENCE [LARGE SCALE GENOMIC DNA]</scope>
</reference>
<sequence length="537" mass="60437">MEQPEGPLLHLIMEKGPLSRQKLDYKPGYKIQIGRVVRGNTLPIKDPGISSKHLRIHFQSGSWVIEDLGSSNGTFLNTLAVDPSRPAKLTDGDKIKIGELTSIEVKIEAMKVDSVEEAEMKCKNTRRNPRRKELGVLYENCPQLGFGNGGIENVGVGSKRTTRSSKSAENENLTVIEVEKGRKANPRRTRGSKKEESVKNMVDSVMETENFTVVDVERETKRGTRSRKVESVKDGDDDAEETENLALVDVERETKWCTKRTRGSKKVESVKDVDDGVEKSQRLAVVDVEQESKRCTRRTRGSRKVESVKNVDDGVEETKSLAVVDANQERKPSPRRTRGSRKVVSVKNVDDAVEEAKNSVAIDVGKEKIVYVRRTKSSRKEKDAENIHENAGENMELKQLEKGKGSAARRECLEEEGLMERLERNQKDREEAVENNAGEGVERNVIDEVVVKLGRESCEVSVSNAGVSMSEVQEEKEVDLEKMTLGEWFDYLEVHLPKQIIDATEEMILDMKQKAEKFQEFMLQHKNAKDCDGIPEG</sequence>
<proteinExistence type="predicted"/>
<gene>
    <name evidence="2" type="primary">LOC107829477</name>
</gene>
<dbReference type="Proteomes" id="UP000790787">
    <property type="component" value="Chromosome 23"/>
</dbReference>
<evidence type="ECO:0000313" key="2">
    <source>
        <dbReference type="RefSeq" id="XP_075102174.1"/>
    </source>
</evidence>
<dbReference type="RefSeq" id="XP_075102174.1">
    <property type="nucleotide sequence ID" value="XM_075246073.1"/>
</dbReference>
<evidence type="ECO:0000313" key="1">
    <source>
        <dbReference type="Proteomes" id="UP000790787"/>
    </source>
</evidence>